<dbReference type="NCBIfam" id="TIGR00060">
    <property type="entry name" value="L18_bact"/>
    <property type="match status" value="1"/>
</dbReference>
<dbReference type="GO" id="GO:0005737">
    <property type="term" value="C:cytoplasm"/>
    <property type="evidence" value="ECO:0007669"/>
    <property type="project" value="UniProtKB-ARBA"/>
</dbReference>
<keyword evidence="2 7" id="KW-0699">rRNA-binding</keyword>
<comment type="subunit">
    <text evidence="7">Part of the 50S ribosomal subunit; part of the 5S rRNA/L5/L18/L25 subcomplex. Contacts the 5S and 23S rRNAs.</text>
</comment>
<dbReference type="PATRIC" id="fig|1618422.5.peg.351"/>
<evidence type="ECO:0000313" key="9">
    <source>
        <dbReference type="Proteomes" id="UP000034235"/>
    </source>
</evidence>
<comment type="caution">
    <text evidence="8">The sequence shown here is derived from an EMBL/GenBank/DDBJ whole genome shotgun (WGS) entry which is preliminary data.</text>
</comment>
<gene>
    <name evidence="7" type="primary">rplR</name>
    <name evidence="8" type="ORF">US86_C0001G0347</name>
</gene>
<dbReference type="GO" id="GO:1990904">
    <property type="term" value="C:ribonucleoprotein complex"/>
    <property type="evidence" value="ECO:0007669"/>
    <property type="project" value="UniProtKB-KW"/>
</dbReference>
<evidence type="ECO:0000256" key="5">
    <source>
        <dbReference type="ARBA" id="ARBA00023274"/>
    </source>
</evidence>
<keyword evidence="5 7" id="KW-0687">Ribonucleoprotein</keyword>
<dbReference type="Gene3D" id="3.30.420.100">
    <property type="match status" value="1"/>
</dbReference>
<name>A0A0G0JWB9_9BACT</name>
<protein>
    <recommendedName>
        <fullName evidence="6 7">Large ribosomal subunit protein uL18</fullName>
    </recommendedName>
</protein>
<dbReference type="PANTHER" id="PTHR12899:SF3">
    <property type="entry name" value="LARGE RIBOSOMAL SUBUNIT PROTEIN UL18M"/>
    <property type="match status" value="1"/>
</dbReference>
<comment type="function">
    <text evidence="7">This is one of the proteins that bind and probably mediate the attachment of the 5S RNA into the large ribosomal subunit, where it forms part of the central protuberance.</text>
</comment>
<proteinExistence type="inferred from homology"/>
<dbReference type="GO" id="GO:0008097">
    <property type="term" value="F:5S rRNA binding"/>
    <property type="evidence" value="ECO:0007669"/>
    <property type="project" value="TreeGrafter"/>
</dbReference>
<evidence type="ECO:0000256" key="7">
    <source>
        <dbReference type="HAMAP-Rule" id="MF_01337"/>
    </source>
</evidence>
<evidence type="ECO:0000313" key="8">
    <source>
        <dbReference type="EMBL" id="KKQ67420.1"/>
    </source>
</evidence>
<evidence type="ECO:0000256" key="3">
    <source>
        <dbReference type="ARBA" id="ARBA00022884"/>
    </source>
</evidence>
<dbReference type="InterPro" id="IPR004389">
    <property type="entry name" value="Ribosomal_uL18_bac-type"/>
</dbReference>
<dbReference type="SUPFAM" id="SSF53137">
    <property type="entry name" value="Translational machinery components"/>
    <property type="match status" value="1"/>
</dbReference>
<evidence type="ECO:0000256" key="6">
    <source>
        <dbReference type="ARBA" id="ARBA00035197"/>
    </source>
</evidence>
<dbReference type="GO" id="GO:0006412">
    <property type="term" value="P:translation"/>
    <property type="evidence" value="ECO:0007669"/>
    <property type="project" value="UniProtKB-UniRule"/>
</dbReference>
<dbReference type="InterPro" id="IPR057268">
    <property type="entry name" value="Ribosomal_L18"/>
</dbReference>
<evidence type="ECO:0000256" key="4">
    <source>
        <dbReference type="ARBA" id="ARBA00022980"/>
    </source>
</evidence>
<evidence type="ECO:0000256" key="2">
    <source>
        <dbReference type="ARBA" id="ARBA00022730"/>
    </source>
</evidence>
<dbReference type="CDD" id="cd00432">
    <property type="entry name" value="Ribosomal_L18_L5e"/>
    <property type="match status" value="1"/>
</dbReference>
<dbReference type="EMBL" id="LBUP01000001">
    <property type="protein sequence ID" value="KKQ67420.1"/>
    <property type="molecule type" value="Genomic_DNA"/>
</dbReference>
<dbReference type="Proteomes" id="UP000034235">
    <property type="component" value="Unassembled WGS sequence"/>
</dbReference>
<dbReference type="AlphaFoldDB" id="A0A0G0JWB9"/>
<dbReference type="GO" id="GO:0003735">
    <property type="term" value="F:structural constituent of ribosome"/>
    <property type="evidence" value="ECO:0007669"/>
    <property type="project" value="InterPro"/>
</dbReference>
<dbReference type="FunFam" id="3.30.420.100:FF:000001">
    <property type="entry name" value="50S ribosomal protein L18"/>
    <property type="match status" value="1"/>
</dbReference>
<dbReference type="Pfam" id="PF00861">
    <property type="entry name" value="Ribosomal_L18p"/>
    <property type="match status" value="1"/>
</dbReference>
<sequence length="100" mass="11153">MKRKKIAGTLERPRLSVFRSSQHIYAQIVDDQKHQTLAAESDLNVKSGTKKQKAETVGENIAKKALQKKIKSVVFDRGSFRYHGRVAALAEGARKGGLEF</sequence>
<dbReference type="PANTHER" id="PTHR12899">
    <property type="entry name" value="39S RIBOSOMAL PROTEIN L18, MITOCHONDRIAL"/>
    <property type="match status" value="1"/>
</dbReference>
<accession>A0A0G0JWB9</accession>
<dbReference type="HAMAP" id="MF_01337_B">
    <property type="entry name" value="Ribosomal_uL18_B"/>
    <property type="match status" value="1"/>
</dbReference>
<organism evidence="8 9">
    <name type="scientific">Candidatus Daviesbacteria bacterium GW2011_GWA2_38_24</name>
    <dbReference type="NCBI Taxonomy" id="1618422"/>
    <lineage>
        <taxon>Bacteria</taxon>
        <taxon>Candidatus Daviesiibacteriota</taxon>
    </lineage>
</organism>
<dbReference type="InterPro" id="IPR005484">
    <property type="entry name" value="Ribosomal_uL18_bac/plant/anim"/>
</dbReference>
<reference evidence="8 9" key="1">
    <citation type="journal article" date="2015" name="Nature">
        <title>rRNA introns, odd ribosomes, and small enigmatic genomes across a large radiation of phyla.</title>
        <authorList>
            <person name="Brown C.T."/>
            <person name="Hug L.A."/>
            <person name="Thomas B.C."/>
            <person name="Sharon I."/>
            <person name="Castelle C.J."/>
            <person name="Singh A."/>
            <person name="Wilkins M.J."/>
            <person name="Williams K.H."/>
            <person name="Banfield J.F."/>
        </authorList>
    </citation>
    <scope>NUCLEOTIDE SEQUENCE [LARGE SCALE GENOMIC DNA]</scope>
</reference>
<comment type="similarity">
    <text evidence="1 7">Belongs to the universal ribosomal protein uL18 family.</text>
</comment>
<dbReference type="GO" id="GO:0005840">
    <property type="term" value="C:ribosome"/>
    <property type="evidence" value="ECO:0007669"/>
    <property type="project" value="UniProtKB-KW"/>
</dbReference>
<keyword evidence="3 7" id="KW-0694">RNA-binding</keyword>
<evidence type="ECO:0000256" key="1">
    <source>
        <dbReference type="ARBA" id="ARBA00007116"/>
    </source>
</evidence>
<keyword evidence="4 7" id="KW-0689">Ribosomal protein</keyword>